<reference evidence="1 2" key="1">
    <citation type="journal article" date="2024" name="Plant Biotechnol. J.">
        <title>Genome and CRISPR/Cas9 system of a widespread forest tree (Populus alba) in the world.</title>
        <authorList>
            <person name="Liu Y.J."/>
            <person name="Jiang P.F."/>
            <person name="Han X.M."/>
            <person name="Li X.Y."/>
            <person name="Wang H.M."/>
            <person name="Wang Y.J."/>
            <person name="Wang X.X."/>
            <person name="Zeng Q.Y."/>
        </authorList>
    </citation>
    <scope>NUCLEOTIDE SEQUENCE [LARGE SCALE GENOMIC DNA]</scope>
    <source>
        <strain evidence="2">cv. PAL-ZL1</strain>
    </source>
</reference>
<gene>
    <name evidence="1" type="ORF">D5086_024255</name>
</gene>
<dbReference type="EMBL" id="RCHU02000013">
    <property type="protein sequence ID" value="KAL3573642.1"/>
    <property type="molecule type" value="Genomic_DNA"/>
</dbReference>
<comment type="caution">
    <text evidence="1">The sequence shown here is derived from an EMBL/GenBank/DDBJ whole genome shotgun (WGS) entry which is preliminary data.</text>
</comment>
<evidence type="ECO:0000313" key="2">
    <source>
        <dbReference type="Proteomes" id="UP000309997"/>
    </source>
</evidence>
<accession>A0ACC4B4Y6</accession>
<protein>
    <submittedName>
        <fullName evidence="1">Uncharacterized protein</fullName>
    </submittedName>
</protein>
<name>A0ACC4B4Y6_POPAL</name>
<proteinExistence type="predicted"/>
<evidence type="ECO:0000313" key="1">
    <source>
        <dbReference type="EMBL" id="KAL3573642.1"/>
    </source>
</evidence>
<keyword evidence="2" id="KW-1185">Reference proteome</keyword>
<sequence length="77" mass="8657">MLSPGLFLKEVDAGFCEDMQTAEYFLVDKSTDKCYDSFNHHHSPSSVINSFSALTRGPSQIHNLSFQTSLHSIYLLT</sequence>
<organism evidence="1 2">
    <name type="scientific">Populus alba</name>
    <name type="common">White poplar</name>
    <dbReference type="NCBI Taxonomy" id="43335"/>
    <lineage>
        <taxon>Eukaryota</taxon>
        <taxon>Viridiplantae</taxon>
        <taxon>Streptophyta</taxon>
        <taxon>Embryophyta</taxon>
        <taxon>Tracheophyta</taxon>
        <taxon>Spermatophyta</taxon>
        <taxon>Magnoliopsida</taxon>
        <taxon>eudicotyledons</taxon>
        <taxon>Gunneridae</taxon>
        <taxon>Pentapetalae</taxon>
        <taxon>rosids</taxon>
        <taxon>fabids</taxon>
        <taxon>Malpighiales</taxon>
        <taxon>Salicaceae</taxon>
        <taxon>Saliceae</taxon>
        <taxon>Populus</taxon>
    </lineage>
</organism>
<dbReference type="Proteomes" id="UP000309997">
    <property type="component" value="Unassembled WGS sequence"/>
</dbReference>